<feature type="chain" id="PRO_5020601300" evidence="1">
    <location>
        <begin position="22"/>
        <end position="211"/>
    </location>
</feature>
<keyword evidence="1" id="KW-0732">Signal</keyword>
<dbReference type="OrthoDB" id="767018at2"/>
<dbReference type="Gene3D" id="3.30.830.10">
    <property type="entry name" value="Metalloenzyme, LuxS/M16 peptidase-like"/>
    <property type="match status" value="2"/>
</dbReference>
<dbReference type="InterPro" id="IPR011249">
    <property type="entry name" value="Metalloenz_LuxS/M16"/>
</dbReference>
<protein>
    <submittedName>
        <fullName evidence="3">Peptidase M16-like protein</fullName>
    </submittedName>
</protein>
<feature type="signal peptide" evidence="1">
    <location>
        <begin position="1"/>
        <end position="21"/>
    </location>
</feature>
<gene>
    <name evidence="3" type="ORF">ATK78_1851</name>
</gene>
<organism evidence="3 4">
    <name type="scientific">Pedobacter metabolipauper</name>
    <dbReference type="NCBI Taxonomy" id="425513"/>
    <lineage>
        <taxon>Bacteria</taxon>
        <taxon>Pseudomonadati</taxon>
        <taxon>Bacteroidota</taxon>
        <taxon>Sphingobacteriia</taxon>
        <taxon>Sphingobacteriales</taxon>
        <taxon>Sphingobacteriaceae</taxon>
        <taxon>Pedobacter</taxon>
    </lineage>
</organism>
<accession>A0A4R6SYD7</accession>
<reference evidence="3 4" key="1">
    <citation type="submission" date="2019-03" db="EMBL/GenBank/DDBJ databases">
        <title>Genomic Encyclopedia of Archaeal and Bacterial Type Strains, Phase II (KMG-II): from individual species to whole genera.</title>
        <authorList>
            <person name="Goeker M."/>
        </authorList>
    </citation>
    <scope>NUCLEOTIDE SEQUENCE [LARGE SCALE GENOMIC DNA]</scope>
    <source>
        <strain evidence="3 4">DSM 19035</strain>
    </source>
</reference>
<evidence type="ECO:0000313" key="4">
    <source>
        <dbReference type="Proteomes" id="UP000295620"/>
    </source>
</evidence>
<evidence type="ECO:0000313" key="3">
    <source>
        <dbReference type="EMBL" id="TDQ09694.1"/>
    </source>
</evidence>
<proteinExistence type="predicted"/>
<dbReference type="GO" id="GO:0046872">
    <property type="term" value="F:metal ion binding"/>
    <property type="evidence" value="ECO:0007669"/>
    <property type="project" value="InterPro"/>
</dbReference>
<dbReference type="InterPro" id="IPR007863">
    <property type="entry name" value="Peptidase_M16_C"/>
</dbReference>
<dbReference type="RefSeq" id="WP_133575759.1">
    <property type="nucleotide sequence ID" value="NZ_SNYC01000004.1"/>
</dbReference>
<evidence type="ECO:0000256" key="1">
    <source>
        <dbReference type="SAM" id="SignalP"/>
    </source>
</evidence>
<dbReference type="AlphaFoldDB" id="A0A4R6SYD7"/>
<keyword evidence="4" id="KW-1185">Reference proteome</keyword>
<evidence type="ECO:0000259" key="2">
    <source>
        <dbReference type="Pfam" id="PF05193"/>
    </source>
</evidence>
<name>A0A4R6SYD7_9SPHI</name>
<sequence>MKTRRLIILVLSIITVQYASAQTAIFKEPVSFKLKNGMNIIVAENLGTSKVYSSFTIDGDAVSEGNKPGIENLLNAMLNEDVAQSGTGISFNEKGGNLASNTVNFDLALSTLSRSVRQPALTDPAFAKLKSDLIASFNAHDRYYPESVTLAALEDLTLEDVKSFCSKHITPSRASLTIAGNISTAQAKILVKKAFGDWEEVASIAKHEITE</sequence>
<dbReference type="Proteomes" id="UP000295620">
    <property type="component" value="Unassembled WGS sequence"/>
</dbReference>
<dbReference type="SUPFAM" id="SSF63411">
    <property type="entry name" value="LuxS/MPP-like metallohydrolase"/>
    <property type="match status" value="1"/>
</dbReference>
<comment type="caution">
    <text evidence="3">The sequence shown here is derived from an EMBL/GenBank/DDBJ whole genome shotgun (WGS) entry which is preliminary data.</text>
</comment>
<dbReference type="EMBL" id="SNYC01000004">
    <property type="protein sequence ID" value="TDQ09694.1"/>
    <property type="molecule type" value="Genomic_DNA"/>
</dbReference>
<feature type="domain" description="Peptidase M16 C-terminal" evidence="2">
    <location>
        <begin position="155"/>
        <end position="202"/>
    </location>
</feature>
<dbReference type="Pfam" id="PF05193">
    <property type="entry name" value="Peptidase_M16_C"/>
    <property type="match status" value="1"/>
</dbReference>